<dbReference type="EMBL" id="JBHRSM010000025">
    <property type="protein sequence ID" value="MFC3087528.1"/>
    <property type="molecule type" value="Genomic_DNA"/>
</dbReference>
<reference evidence="2" key="1">
    <citation type="journal article" date="2019" name="Int. J. Syst. Evol. Microbiol.">
        <title>The Global Catalogue of Microorganisms (GCM) 10K type strain sequencing project: providing services to taxonomists for standard genome sequencing and annotation.</title>
        <authorList>
            <consortium name="The Broad Institute Genomics Platform"/>
            <consortium name="The Broad Institute Genome Sequencing Center for Infectious Disease"/>
            <person name="Wu L."/>
            <person name="Ma J."/>
        </authorList>
    </citation>
    <scope>NUCLEOTIDE SEQUENCE [LARGE SCALE GENOMIC DNA]</scope>
    <source>
        <strain evidence="2">KCTC 62102</strain>
    </source>
</reference>
<keyword evidence="2" id="KW-1185">Reference proteome</keyword>
<protein>
    <submittedName>
        <fullName evidence="1">HEXXH motif-containing putative peptide modification protein</fullName>
    </submittedName>
</protein>
<evidence type="ECO:0000313" key="2">
    <source>
        <dbReference type="Proteomes" id="UP001595445"/>
    </source>
</evidence>
<evidence type="ECO:0000313" key="1">
    <source>
        <dbReference type="EMBL" id="MFC3087528.1"/>
    </source>
</evidence>
<name>A0ABV7DWK6_9RHOB</name>
<dbReference type="RefSeq" id="WP_197641549.1">
    <property type="nucleotide sequence ID" value="NZ_JAEACP010000001.1"/>
</dbReference>
<proteinExistence type="predicted"/>
<comment type="caution">
    <text evidence="1">The sequence shown here is derived from an EMBL/GenBank/DDBJ whole genome shotgun (WGS) entry which is preliminary data.</text>
</comment>
<accession>A0ABV7DWK6</accession>
<dbReference type="NCBIfam" id="TIGR04267">
    <property type="entry name" value="mod_HExxH"/>
    <property type="match status" value="1"/>
</dbReference>
<gene>
    <name evidence="1" type="ORF">ACFOD6_15880</name>
</gene>
<dbReference type="InterPro" id="IPR026337">
    <property type="entry name" value="AKG_HExxH"/>
</dbReference>
<dbReference type="Proteomes" id="UP001595445">
    <property type="component" value="Unassembled WGS sequence"/>
</dbReference>
<sequence>MPSYSIEPSAQRARLLDDRMRTQLGESLGVLIDCFDPQDFPEVKELAGFIAALEQGYDPSPSDYARHYQLATATLAEDVDTVRTVLSGFAVDTAADRHFLTRWSDTSKTLLQDMAVDRFGSVASLFNAVDPAIFAAFRTRLADGLGFLDRCWPEMAAEVSVLVKQVLVATGSQSATEHFDGGSHYQLWGMLILNPAFHRTPLAVAEVLVHEASHLLLFGFTTDEPLVLNPEADRYPSPLRRDPRPMDGIYHAAYVSARMALTMHRVATSATLGDDIRQEARRLRDEDIANFQKGADVVRAHARFTATGLAIFTNAEQAVRDLTKSISRDLHHG</sequence>
<organism evidence="1 2">
    <name type="scientific">Tabrizicola soli</name>
    <dbReference type="NCBI Taxonomy" id="2185115"/>
    <lineage>
        <taxon>Bacteria</taxon>
        <taxon>Pseudomonadati</taxon>
        <taxon>Pseudomonadota</taxon>
        <taxon>Alphaproteobacteria</taxon>
        <taxon>Rhodobacterales</taxon>
        <taxon>Paracoccaceae</taxon>
        <taxon>Tabrizicola</taxon>
    </lineage>
</organism>